<evidence type="ECO:0000256" key="5">
    <source>
        <dbReference type="SAM" id="SignalP"/>
    </source>
</evidence>
<feature type="disulfide bond" evidence="4">
    <location>
        <begin position="558"/>
        <end position="585"/>
    </location>
</feature>
<feature type="disulfide bond" evidence="4">
    <location>
        <begin position="357"/>
        <end position="384"/>
    </location>
</feature>
<dbReference type="InterPro" id="IPR051277">
    <property type="entry name" value="SEZ6_CSMD_C4BPB_Regulators"/>
</dbReference>
<dbReference type="PROSITE" id="PS50923">
    <property type="entry name" value="SUSHI"/>
    <property type="match status" value="12"/>
</dbReference>
<protein>
    <submittedName>
        <fullName evidence="7">Sushi, von Willebrand factor type A, EGF and pentraxin domain-containing protein 1</fullName>
    </submittedName>
</protein>
<evidence type="ECO:0000256" key="4">
    <source>
        <dbReference type="PROSITE-ProRule" id="PRU00302"/>
    </source>
</evidence>
<feature type="domain" description="Sushi" evidence="6">
    <location>
        <begin position="192"/>
        <end position="251"/>
    </location>
</feature>
<feature type="domain" description="Sushi" evidence="6">
    <location>
        <begin position="593"/>
        <end position="657"/>
    </location>
</feature>
<feature type="disulfide bond" evidence="4">
    <location>
        <begin position="485"/>
        <end position="512"/>
    </location>
</feature>
<feature type="disulfide bond" evidence="4">
    <location>
        <begin position="263"/>
        <end position="306"/>
    </location>
</feature>
<dbReference type="PANTHER" id="PTHR45656">
    <property type="entry name" value="PROTEIN CBR-CLEC-78"/>
    <property type="match status" value="1"/>
</dbReference>
<dbReference type="InterPro" id="IPR035976">
    <property type="entry name" value="Sushi/SCR/CCP_sf"/>
</dbReference>
<keyword evidence="3 4" id="KW-1015">Disulfide bond</keyword>
<feature type="disulfide bond" evidence="4">
    <location>
        <begin position="907"/>
        <end position="934"/>
    </location>
</feature>
<dbReference type="PANTHER" id="PTHR45656:SF4">
    <property type="entry name" value="PROTEIN CBR-CLEC-78"/>
    <property type="match status" value="1"/>
</dbReference>
<keyword evidence="2" id="KW-0677">Repeat</keyword>
<dbReference type="InterPro" id="IPR000436">
    <property type="entry name" value="Sushi_SCR_CCP_dom"/>
</dbReference>
<feature type="domain" description="Sushi" evidence="6">
    <location>
        <begin position="801"/>
        <end position="863"/>
    </location>
</feature>
<evidence type="ECO:0000256" key="2">
    <source>
        <dbReference type="ARBA" id="ARBA00022737"/>
    </source>
</evidence>
<name>A0A6F9DTG4_9ASCI</name>
<proteinExistence type="evidence at transcript level"/>
<reference evidence="7" key="1">
    <citation type="submission" date="2020-04" db="EMBL/GenBank/DDBJ databases">
        <authorList>
            <person name="Neveu A P."/>
        </authorList>
    </citation>
    <scope>NUCLEOTIDE SEQUENCE</scope>
    <source>
        <tissue evidence="7">Whole embryo</tissue>
    </source>
</reference>
<feature type="disulfide bond" evidence="4">
    <location>
        <begin position="456"/>
        <end position="499"/>
    </location>
</feature>
<dbReference type="SMART" id="SM00032">
    <property type="entry name" value="CCP"/>
    <property type="match status" value="12"/>
</dbReference>
<feature type="chain" id="PRO_5026254306" evidence="5">
    <location>
        <begin position="23"/>
        <end position="939"/>
    </location>
</feature>
<feature type="disulfide bond" evidence="4">
    <location>
        <begin position="736"/>
        <end position="779"/>
    </location>
</feature>
<dbReference type="SUPFAM" id="SSF57535">
    <property type="entry name" value="Complement control module/SCR domain"/>
    <property type="match status" value="12"/>
</dbReference>
<feature type="disulfide bond" evidence="4">
    <location>
        <begin position="328"/>
        <end position="371"/>
    </location>
</feature>
<gene>
    <name evidence="7" type="primary">Svep1-002</name>
</gene>
<dbReference type="Pfam" id="PF00084">
    <property type="entry name" value="Sushi"/>
    <property type="match status" value="11"/>
</dbReference>
<evidence type="ECO:0000313" key="7">
    <source>
        <dbReference type="EMBL" id="CAB3266722.1"/>
    </source>
</evidence>
<keyword evidence="4" id="KW-0768">Sushi</keyword>
<evidence type="ECO:0000256" key="3">
    <source>
        <dbReference type="ARBA" id="ARBA00023157"/>
    </source>
</evidence>
<sequence>MGNATWFLGTLALLAVVLDVQGMCPKPLPIPFATISPDQTTYEDDASIIITCNDGYRNMGEGVARCEGNIWKVNGGRLNAPRCVVNVIAPVVTLPTPVGFAVSCPANCDLANSQCVIYQGVRMCACNPGFFKHPVEGCVSRSSIIASSECNSCPANSACGRYRNTACFCNNGYFLVSQLRQCVALPAAPVPTTCSRPSGPNLVVAPAGRTVWAVGQSAAFACSGNYALSGQRIATCAASGTFNVPLPTCILLLDPVPTVPVTCSNPSTPANGVSIPVGKTVWNVGEEVRFACNSNYNIQGVTTATCLSTGFFTPHNPSCIGNIAPVQCTGPLTPANGISLPVGTTAWNVGAIVGFQCNSGYRLSGSSTATCTASGTFTAHNPSCTLIQVVVRATCPAPVAPLNGRVNEARQVWREGDRVTYSCNAGFPLSGSSAAVCQSNGEYSNAPPFCGTPQRCSPPVVPFGGMHDKMEITELSPGQNVRYTCRAGFRLYGNPLLRCLNNGSYSSPFPHCISLTPITTEVPTTQTVVSCRNPVAPANSFIIGGNVYFVGQAVQIRCITGYQLVGPSTFFCQANGEFSPVTQRCDAIVTGPTGCGRPQAPINGEILLQPGEANKNFWSPGERVLFNCAPGYNLVGVETLLCQDNGAFNANVPVCIDTIRVVCPAPQLPPLLFITNSKSTEWEEGDIVQFGCPLGFEPSRQPASILCQSNSEYSADPPTCIAITTQPMTTMTAVTCDNPEVPLNGMTIPPDQTSWPVNQLITYECMSGYRMVGLPTRFCQPDGTIFGDVPSCEETTEETPKTCSNPEVPVNARTVPQTQTTWQATELIRYECMDGYELAPGSVGLRFCQPDGTIFGPVPDCRVKSSVPAQPSTTNPLMCTPPQPVNGYIEPQGQTMFDVEVVFFLKCNEGYELQGMERNMCLKDQTLAIELARCVSIGN</sequence>
<feature type="disulfide bond" evidence="4">
    <location>
        <begin position="423"/>
        <end position="450"/>
    </location>
</feature>
<dbReference type="CDD" id="cd00033">
    <property type="entry name" value="CCP"/>
    <property type="match status" value="10"/>
</dbReference>
<feature type="disulfide bond" evidence="4">
    <location>
        <begin position="292"/>
        <end position="319"/>
    </location>
</feature>
<dbReference type="Gene3D" id="2.10.70.10">
    <property type="entry name" value="Complement Module, domain 1"/>
    <property type="match status" value="12"/>
</dbReference>
<feature type="domain" description="Sushi" evidence="6">
    <location>
        <begin position="22"/>
        <end position="85"/>
    </location>
</feature>
<feature type="disulfide bond" evidence="4">
    <location>
        <begin position="765"/>
        <end position="792"/>
    </location>
</feature>
<keyword evidence="1 5" id="KW-0732">Signal</keyword>
<accession>A0A6F9DTG4</accession>
<dbReference type="AlphaFoldDB" id="A0A6F9DTG4"/>
<feature type="domain" description="Sushi" evidence="6">
    <location>
        <begin position="261"/>
        <end position="321"/>
    </location>
</feature>
<feature type="disulfide bond" evidence="4">
    <location>
        <begin position="628"/>
        <end position="655"/>
    </location>
</feature>
<feature type="domain" description="Sushi" evidence="6">
    <location>
        <begin position="393"/>
        <end position="452"/>
    </location>
</feature>
<feature type="domain" description="Sushi" evidence="6">
    <location>
        <begin position="661"/>
        <end position="722"/>
    </location>
</feature>
<evidence type="ECO:0000259" key="6">
    <source>
        <dbReference type="PROSITE" id="PS50923"/>
    </source>
</evidence>
<comment type="caution">
    <text evidence="4">Lacks conserved residue(s) required for the propagation of feature annotation.</text>
</comment>
<evidence type="ECO:0000256" key="1">
    <source>
        <dbReference type="ARBA" id="ARBA00022729"/>
    </source>
</evidence>
<organism evidence="7">
    <name type="scientific">Phallusia mammillata</name>
    <dbReference type="NCBI Taxonomy" id="59560"/>
    <lineage>
        <taxon>Eukaryota</taxon>
        <taxon>Metazoa</taxon>
        <taxon>Chordata</taxon>
        <taxon>Tunicata</taxon>
        <taxon>Ascidiacea</taxon>
        <taxon>Phlebobranchia</taxon>
        <taxon>Ascidiidae</taxon>
        <taxon>Phallusia</taxon>
    </lineage>
</organism>
<feature type="domain" description="Sushi" evidence="6">
    <location>
        <begin position="877"/>
        <end position="936"/>
    </location>
</feature>
<dbReference type="EMBL" id="LR790860">
    <property type="protein sequence ID" value="CAB3266722.1"/>
    <property type="molecule type" value="mRNA"/>
</dbReference>
<feature type="signal peptide" evidence="5">
    <location>
        <begin position="1"/>
        <end position="22"/>
    </location>
</feature>
<feature type="domain" description="Sushi" evidence="6">
    <location>
        <begin position="529"/>
        <end position="587"/>
    </location>
</feature>
<feature type="domain" description="Sushi" evidence="6">
    <location>
        <begin position="454"/>
        <end position="514"/>
    </location>
</feature>
<feature type="disulfide bond" evidence="4">
    <location>
        <begin position="222"/>
        <end position="249"/>
    </location>
</feature>
<feature type="domain" description="Sushi" evidence="6">
    <location>
        <begin position="734"/>
        <end position="794"/>
    </location>
</feature>
<feature type="domain" description="Sushi" evidence="6">
    <location>
        <begin position="326"/>
        <end position="386"/>
    </location>
</feature>